<name>A0ABW2UWP1_9BACI</name>
<protein>
    <submittedName>
        <fullName evidence="10">Flagellar motor protein MotS</fullName>
    </submittedName>
</protein>
<feature type="compositionally biased region" description="Polar residues" evidence="8">
    <location>
        <begin position="87"/>
        <end position="97"/>
    </location>
</feature>
<gene>
    <name evidence="10" type="primary">motS</name>
    <name evidence="10" type="ORF">ACFQU8_07260</name>
</gene>
<comment type="caution">
    <text evidence="10">The sequence shown here is derived from an EMBL/GenBank/DDBJ whole genome shotgun (WGS) entry which is preliminary data.</text>
</comment>
<evidence type="ECO:0000313" key="10">
    <source>
        <dbReference type="EMBL" id="MFC7747036.1"/>
    </source>
</evidence>
<comment type="subcellular location">
    <subcellularLocation>
        <location evidence="1">Cell membrane</location>
        <topology evidence="1">Single-pass membrane protein</topology>
    </subcellularLocation>
</comment>
<dbReference type="EMBL" id="JBHTGR010000012">
    <property type="protein sequence ID" value="MFC7747036.1"/>
    <property type="molecule type" value="Genomic_DNA"/>
</dbReference>
<dbReference type="SUPFAM" id="SSF103088">
    <property type="entry name" value="OmpA-like"/>
    <property type="match status" value="1"/>
</dbReference>
<dbReference type="InterPro" id="IPR036737">
    <property type="entry name" value="OmpA-like_sf"/>
</dbReference>
<proteinExistence type="inferred from homology"/>
<evidence type="ECO:0000256" key="6">
    <source>
        <dbReference type="ARBA" id="ARBA00023136"/>
    </source>
</evidence>
<evidence type="ECO:0000256" key="7">
    <source>
        <dbReference type="PROSITE-ProRule" id="PRU00473"/>
    </source>
</evidence>
<evidence type="ECO:0000256" key="4">
    <source>
        <dbReference type="ARBA" id="ARBA00022692"/>
    </source>
</evidence>
<keyword evidence="11" id="KW-1185">Reference proteome</keyword>
<sequence>MKRRRARKRHYSGAPKWMVTYSDLVTLILVFFILLFSMSQIDEDKFEDVSASFRNRMILDFHSSMAPMEQPANEDAKKSGELERQTQQDTADNTGGHQDNLADHVKQFLQKNDLNDVVSANKTDQGIALVLQENILFETGKATIVDAGKPVLDKIGEMLSDLPNNVRVEGHTDDRPISSYKYPSNWELSGARASGVIRYWLDTYDFDESRFSSIGYGDTRPVVKNNSKVDWRQNRRVEIVIKENESSEKEGKKGDD</sequence>
<feature type="domain" description="OmpA-like" evidence="9">
    <location>
        <begin position="124"/>
        <end position="245"/>
    </location>
</feature>
<accession>A0ABW2UWP1</accession>
<dbReference type="PANTHER" id="PTHR30329:SF16">
    <property type="entry name" value="CHEMOTAXIS MOTB PROTEIN"/>
    <property type="match status" value="1"/>
</dbReference>
<evidence type="ECO:0000256" key="8">
    <source>
        <dbReference type="SAM" id="MobiDB-lite"/>
    </source>
</evidence>
<dbReference type="InterPro" id="IPR025713">
    <property type="entry name" value="MotB-like_N_dom"/>
</dbReference>
<evidence type="ECO:0000313" key="11">
    <source>
        <dbReference type="Proteomes" id="UP001596620"/>
    </source>
</evidence>
<evidence type="ECO:0000256" key="3">
    <source>
        <dbReference type="ARBA" id="ARBA00022475"/>
    </source>
</evidence>
<dbReference type="Pfam" id="PF00691">
    <property type="entry name" value="OmpA"/>
    <property type="match status" value="1"/>
</dbReference>
<dbReference type="InterPro" id="IPR050330">
    <property type="entry name" value="Bact_OuterMem_StrucFunc"/>
</dbReference>
<dbReference type="Proteomes" id="UP001596620">
    <property type="component" value="Unassembled WGS sequence"/>
</dbReference>
<dbReference type="Pfam" id="PF13677">
    <property type="entry name" value="MotB_plug"/>
    <property type="match status" value="1"/>
</dbReference>
<dbReference type="InterPro" id="IPR006665">
    <property type="entry name" value="OmpA-like"/>
</dbReference>
<dbReference type="RefSeq" id="WP_382358555.1">
    <property type="nucleotide sequence ID" value="NZ_JBHTGR010000012.1"/>
</dbReference>
<evidence type="ECO:0000256" key="2">
    <source>
        <dbReference type="ARBA" id="ARBA00008914"/>
    </source>
</evidence>
<keyword evidence="4" id="KW-0812">Transmembrane</keyword>
<feature type="compositionally biased region" description="Basic and acidic residues" evidence="8">
    <location>
        <begin position="74"/>
        <end position="86"/>
    </location>
</feature>
<keyword evidence="10" id="KW-0966">Cell projection</keyword>
<dbReference type="Gene3D" id="3.30.1330.60">
    <property type="entry name" value="OmpA-like domain"/>
    <property type="match status" value="1"/>
</dbReference>
<dbReference type="PANTHER" id="PTHR30329">
    <property type="entry name" value="STATOR ELEMENT OF FLAGELLAR MOTOR COMPLEX"/>
    <property type="match status" value="1"/>
</dbReference>
<keyword evidence="10" id="KW-0282">Flagellum</keyword>
<reference evidence="11" key="1">
    <citation type="journal article" date="2019" name="Int. J. Syst. Evol. Microbiol.">
        <title>The Global Catalogue of Microorganisms (GCM) 10K type strain sequencing project: providing services to taxonomists for standard genome sequencing and annotation.</title>
        <authorList>
            <consortium name="The Broad Institute Genomics Platform"/>
            <consortium name="The Broad Institute Genome Sequencing Center for Infectious Disease"/>
            <person name="Wu L."/>
            <person name="Ma J."/>
        </authorList>
    </citation>
    <scope>NUCLEOTIDE SEQUENCE [LARGE SCALE GENOMIC DNA]</scope>
    <source>
        <strain evidence="11">JCM 30234</strain>
    </source>
</reference>
<dbReference type="PROSITE" id="PS51123">
    <property type="entry name" value="OMPA_2"/>
    <property type="match status" value="1"/>
</dbReference>
<keyword evidence="6 7" id="KW-0472">Membrane</keyword>
<keyword evidence="5" id="KW-1133">Transmembrane helix</keyword>
<organism evidence="10 11">
    <name type="scientific">Lentibacillus kimchii</name>
    <dbReference type="NCBI Taxonomy" id="1542911"/>
    <lineage>
        <taxon>Bacteria</taxon>
        <taxon>Bacillati</taxon>
        <taxon>Bacillota</taxon>
        <taxon>Bacilli</taxon>
        <taxon>Bacillales</taxon>
        <taxon>Bacillaceae</taxon>
        <taxon>Lentibacillus</taxon>
    </lineage>
</organism>
<evidence type="ECO:0000259" key="9">
    <source>
        <dbReference type="PROSITE" id="PS51123"/>
    </source>
</evidence>
<dbReference type="CDD" id="cd07185">
    <property type="entry name" value="OmpA_C-like"/>
    <property type="match status" value="1"/>
</dbReference>
<feature type="region of interest" description="Disordered" evidence="8">
    <location>
        <begin position="64"/>
        <end position="99"/>
    </location>
</feature>
<keyword evidence="10" id="KW-0969">Cilium</keyword>
<dbReference type="NCBIfam" id="NF005382">
    <property type="entry name" value="PRK06925.1"/>
    <property type="match status" value="1"/>
</dbReference>
<keyword evidence="3" id="KW-1003">Cell membrane</keyword>
<evidence type="ECO:0000256" key="5">
    <source>
        <dbReference type="ARBA" id="ARBA00022989"/>
    </source>
</evidence>
<comment type="similarity">
    <text evidence="2">Belongs to the MotB family.</text>
</comment>
<evidence type="ECO:0000256" key="1">
    <source>
        <dbReference type="ARBA" id="ARBA00004162"/>
    </source>
</evidence>